<feature type="compositionally biased region" description="Acidic residues" evidence="1">
    <location>
        <begin position="1"/>
        <end position="13"/>
    </location>
</feature>
<keyword evidence="2" id="KW-1133">Transmembrane helix</keyword>
<accession>A0ABV8Q460</accession>
<comment type="caution">
    <text evidence="3">The sequence shown here is derived from an EMBL/GenBank/DDBJ whole genome shotgun (WGS) entry which is preliminary data.</text>
</comment>
<keyword evidence="2" id="KW-0472">Membrane</keyword>
<name>A0ABV8Q460_9MICO</name>
<feature type="transmembrane region" description="Helical" evidence="2">
    <location>
        <begin position="121"/>
        <end position="143"/>
    </location>
</feature>
<reference evidence="4" key="1">
    <citation type="journal article" date="2019" name="Int. J. Syst. Evol. Microbiol.">
        <title>The Global Catalogue of Microorganisms (GCM) 10K type strain sequencing project: providing services to taxonomists for standard genome sequencing and annotation.</title>
        <authorList>
            <consortium name="The Broad Institute Genomics Platform"/>
            <consortium name="The Broad Institute Genome Sequencing Center for Infectious Disease"/>
            <person name="Wu L."/>
            <person name="Ma J."/>
        </authorList>
    </citation>
    <scope>NUCLEOTIDE SEQUENCE [LARGE SCALE GENOMIC DNA]</scope>
    <source>
        <strain evidence="4">CGMCC 1.10363</strain>
    </source>
</reference>
<evidence type="ECO:0000313" key="4">
    <source>
        <dbReference type="Proteomes" id="UP001595900"/>
    </source>
</evidence>
<keyword evidence="2" id="KW-0812">Transmembrane</keyword>
<dbReference type="EMBL" id="JBHSCN010000002">
    <property type="protein sequence ID" value="MFC4242443.1"/>
    <property type="molecule type" value="Genomic_DNA"/>
</dbReference>
<proteinExistence type="predicted"/>
<organism evidence="3 4">
    <name type="scientific">Gryllotalpicola reticulitermitis</name>
    <dbReference type="NCBI Taxonomy" id="1184153"/>
    <lineage>
        <taxon>Bacteria</taxon>
        <taxon>Bacillati</taxon>
        <taxon>Actinomycetota</taxon>
        <taxon>Actinomycetes</taxon>
        <taxon>Micrococcales</taxon>
        <taxon>Microbacteriaceae</taxon>
        <taxon>Gryllotalpicola</taxon>
    </lineage>
</organism>
<evidence type="ECO:0000256" key="2">
    <source>
        <dbReference type="SAM" id="Phobius"/>
    </source>
</evidence>
<protein>
    <submittedName>
        <fullName evidence="3">Uncharacterized protein</fullName>
    </submittedName>
</protein>
<sequence length="147" mass="16194">MPDPFADDNDDTVLTEGHGTLDDTAAIRRPGRPDPSANIVRARALPPQAPPVTDIHLLEFRAPEVPSGSVVRYKPRANPEVSELPDFDAAWRVRQRTPRAVAPVDVIAHEFDDRRAWRRRMIVTVTVVAVVALAVGVVGLWALSRLP</sequence>
<evidence type="ECO:0000313" key="3">
    <source>
        <dbReference type="EMBL" id="MFC4242443.1"/>
    </source>
</evidence>
<dbReference type="Proteomes" id="UP001595900">
    <property type="component" value="Unassembled WGS sequence"/>
</dbReference>
<dbReference type="RefSeq" id="WP_390227273.1">
    <property type="nucleotide sequence ID" value="NZ_JBHSCN010000002.1"/>
</dbReference>
<keyword evidence="4" id="KW-1185">Reference proteome</keyword>
<feature type="region of interest" description="Disordered" evidence="1">
    <location>
        <begin position="1"/>
        <end position="35"/>
    </location>
</feature>
<evidence type="ECO:0000256" key="1">
    <source>
        <dbReference type="SAM" id="MobiDB-lite"/>
    </source>
</evidence>
<gene>
    <name evidence="3" type="ORF">ACFOYW_03580</name>
</gene>